<dbReference type="SMART" id="SM00044">
    <property type="entry name" value="CYCc"/>
    <property type="match status" value="1"/>
</dbReference>
<dbReference type="HOGENOM" id="CLU_000445_110_3_3"/>
<dbReference type="InterPro" id="IPR029787">
    <property type="entry name" value="Nucleotide_cyclase"/>
</dbReference>
<dbReference type="Proteomes" id="UP000003835">
    <property type="component" value="Unassembled WGS sequence"/>
</dbReference>
<dbReference type="Pfam" id="PF00989">
    <property type="entry name" value="PAS"/>
    <property type="match status" value="1"/>
</dbReference>
<evidence type="ECO:0000313" key="7">
    <source>
        <dbReference type="Proteomes" id="UP000003835"/>
    </source>
</evidence>
<organism evidence="6 7">
    <name type="scientific">Coleofasciculus chthonoplastes PCC 7420</name>
    <dbReference type="NCBI Taxonomy" id="118168"/>
    <lineage>
        <taxon>Bacteria</taxon>
        <taxon>Bacillati</taxon>
        <taxon>Cyanobacteriota</taxon>
        <taxon>Cyanophyceae</taxon>
        <taxon>Coleofasciculales</taxon>
        <taxon>Coleofasciculaceae</taxon>
        <taxon>Coleofasciculus</taxon>
    </lineage>
</organism>
<dbReference type="eggNOG" id="COG2114">
    <property type="taxonomic scope" value="Bacteria"/>
</dbReference>
<evidence type="ECO:0000259" key="5">
    <source>
        <dbReference type="PROSITE" id="PS50125"/>
    </source>
</evidence>
<dbReference type="SUPFAM" id="SSF55785">
    <property type="entry name" value="PYP-like sensor domain (PAS domain)"/>
    <property type="match status" value="1"/>
</dbReference>
<dbReference type="CDD" id="cd07302">
    <property type="entry name" value="CHD"/>
    <property type="match status" value="1"/>
</dbReference>
<dbReference type="InterPro" id="IPR000014">
    <property type="entry name" value="PAS"/>
</dbReference>
<dbReference type="Pfam" id="PF05227">
    <property type="entry name" value="CHASE3"/>
    <property type="match status" value="1"/>
</dbReference>
<sequence length="637" mass="72200">MIKLSIQRKIVVGFGLTSSLIVIVSLSGYYSAFRLRETNHKELHTKKVLTKLEEVLAEITDAETGQRGYLLTGKPRYLDPYQKAIDKVEDDIKQLQDLTVDNPYHQQKLELVVPLINTKFAELEQTINLRNEQGLDAALAIVNTNEGKLIMDQIRDIFHQMKAEEERLLYARSQHTQGTVHTTIWIFSIGLIFDLGILVFVYYHIYREINQRLEAQDQLRDSESRLTQFLEAIPVGVFVVDQNGIPYYANQTAKKLFGQGLIPTNPANQLPEIYPIYSPKSEKIYPSNLEPIIQALNGKNSIYEGIEIHQPDKIVPIEVLGTPIFDDKGNVSYAIVVLNDITERKRGEAERLKFTGHLNKLNHAFSRFVPGQFLQLLNKETIIDVKLGDQVEKEMSVLFSDIRDFTALSEGMTPEENFKFINSYLSRMEPTIIKNQGFIDKYIGDAIMALFSGGADDAVKAGIAMLHQLTEYNQHRANCNYRAIQLGMGINTGTLMLGTVGGYNRMDTTVISDAVNLAARLEGLTKNYGVSLLISHHTFKQLQNPYDYAIRMIDHVKVKGKSELVTVYEIFDADLPEVREGKLANQDRFALALSLYNQQAYAEALRLFEACLRQNPADQVAKIYQQRCHLNSNTNSV</sequence>
<evidence type="ECO:0000256" key="2">
    <source>
        <dbReference type="SAM" id="Phobius"/>
    </source>
</evidence>
<feature type="domain" description="PAC" evidence="4">
    <location>
        <begin position="301"/>
        <end position="353"/>
    </location>
</feature>
<dbReference type="InterPro" id="IPR007891">
    <property type="entry name" value="CHASE3"/>
</dbReference>
<dbReference type="SMART" id="SM00091">
    <property type="entry name" value="PAS"/>
    <property type="match status" value="1"/>
</dbReference>
<reference evidence="6 7" key="1">
    <citation type="submission" date="2008-07" db="EMBL/GenBank/DDBJ databases">
        <authorList>
            <person name="Tandeau de Marsac N."/>
            <person name="Ferriera S."/>
            <person name="Johnson J."/>
            <person name="Kravitz S."/>
            <person name="Beeson K."/>
            <person name="Sutton G."/>
            <person name="Rogers Y.-H."/>
            <person name="Friedman R."/>
            <person name="Frazier M."/>
            <person name="Venter J.C."/>
        </authorList>
    </citation>
    <scope>NUCLEOTIDE SEQUENCE [LARGE SCALE GENOMIC DNA]</scope>
    <source>
        <strain evidence="6 7">PCC 7420</strain>
    </source>
</reference>
<dbReference type="InterPro" id="IPR050697">
    <property type="entry name" value="Adenylyl/Guanylyl_Cyclase_3/4"/>
</dbReference>
<dbReference type="PROSITE" id="PS50113">
    <property type="entry name" value="PAC"/>
    <property type="match status" value="1"/>
</dbReference>
<evidence type="ECO:0008006" key="8">
    <source>
        <dbReference type="Google" id="ProtNLM"/>
    </source>
</evidence>
<comment type="similarity">
    <text evidence="1">Belongs to the adenylyl cyclase class-3 family.</text>
</comment>
<protein>
    <recommendedName>
        <fullName evidence="8">PAS fold family</fullName>
    </recommendedName>
</protein>
<dbReference type="InterPro" id="IPR035965">
    <property type="entry name" value="PAS-like_dom_sf"/>
</dbReference>
<dbReference type="CDD" id="cd19410">
    <property type="entry name" value="HK9-like_sensor"/>
    <property type="match status" value="1"/>
</dbReference>
<gene>
    <name evidence="6" type="ORF">MC7420_2887</name>
</gene>
<dbReference type="GO" id="GO:0035556">
    <property type="term" value="P:intracellular signal transduction"/>
    <property type="evidence" value="ECO:0007669"/>
    <property type="project" value="InterPro"/>
</dbReference>
<evidence type="ECO:0000256" key="1">
    <source>
        <dbReference type="ARBA" id="ARBA00005381"/>
    </source>
</evidence>
<dbReference type="InterPro" id="IPR000700">
    <property type="entry name" value="PAS-assoc_C"/>
</dbReference>
<dbReference type="Gene3D" id="3.30.70.1230">
    <property type="entry name" value="Nucleotide cyclase"/>
    <property type="match status" value="1"/>
</dbReference>
<dbReference type="PROSITE" id="PS50112">
    <property type="entry name" value="PAS"/>
    <property type="match status" value="1"/>
</dbReference>
<feature type="domain" description="Guanylate cyclase" evidence="5">
    <location>
        <begin position="396"/>
        <end position="522"/>
    </location>
</feature>
<dbReference type="PANTHER" id="PTHR43081:SF1">
    <property type="entry name" value="ADENYLATE CYCLASE, TERMINAL-DIFFERENTIATION SPECIFIC"/>
    <property type="match status" value="1"/>
</dbReference>
<feature type="domain" description="PAS" evidence="3">
    <location>
        <begin position="222"/>
        <end position="258"/>
    </location>
</feature>
<dbReference type="InterPro" id="IPR013767">
    <property type="entry name" value="PAS_fold"/>
</dbReference>
<evidence type="ECO:0000259" key="3">
    <source>
        <dbReference type="PROSITE" id="PS50112"/>
    </source>
</evidence>
<dbReference type="GO" id="GO:0006171">
    <property type="term" value="P:cAMP biosynthetic process"/>
    <property type="evidence" value="ECO:0007669"/>
    <property type="project" value="TreeGrafter"/>
</dbReference>
<keyword evidence="2" id="KW-0472">Membrane</keyword>
<dbReference type="InterPro" id="IPR001610">
    <property type="entry name" value="PAC"/>
</dbReference>
<feature type="transmembrane region" description="Helical" evidence="2">
    <location>
        <begin position="12"/>
        <end position="32"/>
    </location>
</feature>
<name>B4VJM3_9CYAN</name>
<dbReference type="STRING" id="118168.MC7420_2887"/>
<evidence type="ECO:0000259" key="4">
    <source>
        <dbReference type="PROSITE" id="PS50113"/>
    </source>
</evidence>
<dbReference type="GO" id="GO:0004016">
    <property type="term" value="F:adenylate cyclase activity"/>
    <property type="evidence" value="ECO:0007669"/>
    <property type="project" value="UniProtKB-ARBA"/>
</dbReference>
<dbReference type="GO" id="GO:0006355">
    <property type="term" value="P:regulation of DNA-templated transcription"/>
    <property type="evidence" value="ECO:0007669"/>
    <property type="project" value="InterPro"/>
</dbReference>
<dbReference type="PANTHER" id="PTHR43081">
    <property type="entry name" value="ADENYLATE CYCLASE, TERMINAL-DIFFERENTIATION SPECIFIC-RELATED"/>
    <property type="match status" value="1"/>
</dbReference>
<dbReference type="PROSITE" id="PS50125">
    <property type="entry name" value="GUANYLATE_CYCLASE_2"/>
    <property type="match status" value="1"/>
</dbReference>
<proteinExistence type="inferred from homology"/>
<feature type="transmembrane region" description="Helical" evidence="2">
    <location>
        <begin position="184"/>
        <end position="203"/>
    </location>
</feature>
<dbReference type="eggNOG" id="COG5278">
    <property type="taxonomic scope" value="Bacteria"/>
</dbReference>
<dbReference type="SUPFAM" id="SSF55073">
    <property type="entry name" value="Nucleotide cyclase"/>
    <property type="match status" value="1"/>
</dbReference>
<dbReference type="OrthoDB" id="337251at2"/>
<dbReference type="InterPro" id="IPR001054">
    <property type="entry name" value="A/G_cyclase"/>
</dbReference>
<keyword evidence="7" id="KW-1185">Reference proteome</keyword>
<dbReference type="Gene3D" id="3.30.450.20">
    <property type="entry name" value="PAS domain"/>
    <property type="match status" value="1"/>
</dbReference>
<accession>B4VJM3</accession>
<dbReference type="EMBL" id="DS989843">
    <property type="protein sequence ID" value="EDX77563.1"/>
    <property type="molecule type" value="Genomic_DNA"/>
</dbReference>
<dbReference type="SMART" id="SM00086">
    <property type="entry name" value="PAC"/>
    <property type="match status" value="1"/>
</dbReference>
<dbReference type="CDD" id="cd00130">
    <property type="entry name" value="PAS"/>
    <property type="match status" value="1"/>
</dbReference>
<keyword evidence="2" id="KW-0812">Transmembrane</keyword>
<evidence type="ECO:0000313" key="6">
    <source>
        <dbReference type="EMBL" id="EDX77563.1"/>
    </source>
</evidence>
<dbReference type="Pfam" id="PF00211">
    <property type="entry name" value="Guanylate_cyc"/>
    <property type="match status" value="1"/>
</dbReference>
<dbReference type="AlphaFoldDB" id="B4VJM3"/>
<keyword evidence="2" id="KW-1133">Transmembrane helix</keyword>